<dbReference type="InterPro" id="IPR036423">
    <property type="entry name" value="SOD-like_Cu/Zn_dom_sf"/>
</dbReference>
<dbReference type="GO" id="GO:0005507">
    <property type="term" value="F:copper ion binding"/>
    <property type="evidence" value="ECO:0007669"/>
    <property type="project" value="InterPro"/>
</dbReference>
<proteinExistence type="predicted"/>
<dbReference type="Proteomes" id="UP000774326">
    <property type="component" value="Unassembled WGS sequence"/>
</dbReference>
<dbReference type="Gene3D" id="2.60.40.200">
    <property type="entry name" value="Superoxide dismutase, copper/zinc binding domain"/>
    <property type="match status" value="1"/>
</dbReference>
<feature type="region of interest" description="Disordered" evidence="2">
    <location>
        <begin position="299"/>
        <end position="320"/>
    </location>
</feature>
<feature type="compositionally biased region" description="Acidic residues" evidence="2">
    <location>
        <begin position="240"/>
        <end position="269"/>
    </location>
</feature>
<keyword evidence="3" id="KW-0732">Signal</keyword>
<dbReference type="InterPro" id="IPR024134">
    <property type="entry name" value="SOD_Cu/Zn_/chaperone"/>
</dbReference>
<evidence type="ECO:0000313" key="6">
    <source>
        <dbReference type="Proteomes" id="UP000774326"/>
    </source>
</evidence>
<protein>
    <recommendedName>
        <fullName evidence="4">Superoxide dismutase copper/zinc binding domain-containing protein</fullName>
    </recommendedName>
</protein>
<dbReference type="PANTHER" id="PTHR10003">
    <property type="entry name" value="SUPEROXIDE DISMUTASE CU-ZN -RELATED"/>
    <property type="match status" value="1"/>
</dbReference>
<reference evidence="5" key="2">
    <citation type="submission" date="2021-01" db="EMBL/GenBank/DDBJ databases">
        <authorList>
            <person name="Schikora-Tamarit M.A."/>
        </authorList>
    </citation>
    <scope>NUCLEOTIDE SEQUENCE</scope>
    <source>
        <strain evidence="5">CBS2887</strain>
    </source>
</reference>
<dbReference type="Pfam" id="PF00080">
    <property type="entry name" value="Sod_Cu"/>
    <property type="match status" value="1"/>
</dbReference>
<feature type="signal peptide" evidence="3">
    <location>
        <begin position="1"/>
        <end position="20"/>
    </location>
</feature>
<feature type="chain" id="PRO_5040454350" description="Superoxide dismutase copper/zinc binding domain-containing protein" evidence="3">
    <location>
        <begin position="21"/>
        <end position="342"/>
    </location>
</feature>
<accession>A0A9P8PZG7</accession>
<name>A0A9P8PZG7_WICPI</name>
<dbReference type="InterPro" id="IPR001424">
    <property type="entry name" value="SOD_Cu_Zn_dom"/>
</dbReference>
<evidence type="ECO:0000256" key="2">
    <source>
        <dbReference type="SAM" id="MobiDB-lite"/>
    </source>
</evidence>
<comment type="caution">
    <text evidence="5">The sequence shown here is derived from an EMBL/GenBank/DDBJ whole genome shotgun (WGS) entry which is preliminary data.</text>
</comment>
<dbReference type="GO" id="GO:0006801">
    <property type="term" value="P:superoxide metabolic process"/>
    <property type="evidence" value="ECO:0007669"/>
    <property type="project" value="InterPro"/>
</dbReference>
<evidence type="ECO:0000313" key="5">
    <source>
        <dbReference type="EMBL" id="KAH3681203.1"/>
    </source>
</evidence>
<feature type="domain" description="Superoxide dismutase copper/zinc binding" evidence="4">
    <location>
        <begin position="54"/>
        <end position="166"/>
    </location>
</feature>
<feature type="compositionally biased region" description="Polar residues" evidence="2">
    <location>
        <begin position="299"/>
        <end position="312"/>
    </location>
</feature>
<keyword evidence="6" id="KW-1185">Reference proteome</keyword>
<dbReference type="SUPFAM" id="SSF49329">
    <property type="entry name" value="Cu,Zn superoxide dismutase-like"/>
    <property type="match status" value="1"/>
</dbReference>
<evidence type="ECO:0000259" key="4">
    <source>
        <dbReference type="Pfam" id="PF00080"/>
    </source>
</evidence>
<gene>
    <name evidence="5" type="ORF">WICPIJ_007838</name>
</gene>
<evidence type="ECO:0000256" key="3">
    <source>
        <dbReference type="SAM" id="SignalP"/>
    </source>
</evidence>
<sequence>MLYQLLFVPALSLLASAAPAAPVAPKSLAPAILNNPTDVVLRADFPSGGAQTVVGVIQFYSVNGTAKVHVDVTGLPKNSGMFSYHIHDKPVGEEKTCETGAHFNPYGAVGVCDNQPDDSHCAVGDLSGKNGLINTTCFELFYYDQYLSLDPASTSYIGGKSINIHLIDTNQVLACGTIKPSREPEDLLLLNAETEAEEVRKFEELAGIVHSEPVVLSVAAISEEELAASGSSDVVEVVEVVEEDDEEEEAETEADAESEEEEQEEQEDVPEPKNLEELISEDLEELQKDIFIGNASNATNASFAGNASNVSGSEDDNESKASSLSTSLICAGIVAAVLSFFV</sequence>
<evidence type="ECO:0000256" key="1">
    <source>
        <dbReference type="ARBA" id="ARBA00023157"/>
    </source>
</evidence>
<organism evidence="5 6">
    <name type="scientific">Wickerhamomyces pijperi</name>
    <name type="common">Yeast</name>
    <name type="synonym">Pichia pijperi</name>
    <dbReference type="NCBI Taxonomy" id="599730"/>
    <lineage>
        <taxon>Eukaryota</taxon>
        <taxon>Fungi</taxon>
        <taxon>Dikarya</taxon>
        <taxon>Ascomycota</taxon>
        <taxon>Saccharomycotina</taxon>
        <taxon>Saccharomycetes</taxon>
        <taxon>Phaffomycetales</taxon>
        <taxon>Wickerhamomycetaceae</taxon>
        <taxon>Wickerhamomyces</taxon>
    </lineage>
</organism>
<keyword evidence="1" id="KW-1015">Disulfide bond</keyword>
<reference evidence="5" key="1">
    <citation type="journal article" date="2021" name="Open Biol.">
        <title>Shared evolutionary footprints suggest mitochondrial oxidative damage underlies multiple complex I losses in fungi.</title>
        <authorList>
            <person name="Schikora-Tamarit M.A."/>
            <person name="Marcet-Houben M."/>
            <person name="Nosek J."/>
            <person name="Gabaldon T."/>
        </authorList>
    </citation>
    <scope>NUCLEOTIDE SEQUENCE</scope>
    <source>
        <strain evidence="5">CBS2887</strain>
    </source>
</reference>
<dbReference type="OrthoDB" id="159229at2759"/>
<feature type="region of interest" description="Disordered" evidence="2">
    <location>
        <begin position="240"/>
        <end position="273"/>
    </location>
</feature>
<dbReference type="AlphaFoldDB" id="A0A9P8PZG7"/>
<dbReference type="EMBL" id="JAEUBG010004550">
    <property type="protein sequence ID" value="KAH3681203.1"/>
    <property type="molecule type" value="Genomic_DNA"/>
</dbReference>